<dbReference type="PATRIC" id="fig|401562.3.peg.3930"/>
<dbReference type="Gene3D" id="3.40.190.290">
    <property type="match status" value="1"/>
</dbReference>
<dbReference type="Pfam" id="PF00126">
    <property type="entry name" value="HTH_1"/>
    <property type="match status" value="1"/>
</dbReference>
<keyword evidence="9" id="KW-1185">Reference proteome</keyword>
<dbReference type="Proteomes" id="UP000078272">
    <property type="component" value="Unassembled WGS sequence"/>
</dbReference>
<dbReference type="InterPro" id="IPR036390">
    <property type="entry name" value="WH_DNA-bd_sf"/>
</dbReference>
<evidence type="ECO:0000259" key="5">
    <source>
        <dbReference type="PROSITE" id="PS50931"/>
    </source>
</evidence>
<dbReference type="GO" id="GO:0003700">
    <property type="term" value="F:DNA-binding transcription factor activity"/>
    <property type="evidence" value="ECO:0007669"/>
    <property type="project" value="InterPro"/>
</dbReference>
<gene>
    <name evidence="6" type="ORF">NS226_19090</name>
    <name evidence="7" type="ORF">NS365_18400</name>
</gene>
<evidence type="ECO:0000256" key="3">
    <source>
        <dbReference type="ARBA" id="ARBA00023125"/>
    </source>
</evidence>
<evidence type="ECO:0000313" key="8">
    <source>
        <dbReference type="Proteomes" id="UP000078272"/>
    </source>
</evidence>
<comment type="caution">
    <text evidence="7">The sequence shown here is derived from an EMBL/GenBank/DDBJ whole genome shotgun (WGS) entry which is preliminary data.</text>
</comment>
<evidence type="ECO:0000313" key="6">
    <source>
        <dbReference type="EMBL" id="KTQ85825.1"/>
    </source>
</evidence>
<reference evidence="8 9" key="1">
    <citation type="journal article" date="2016" name="Front. Microbiol.">
        <title>Genomic Resource of Rice Seed Associated Bacteria.</title>
        <authorList>
            <person name="Midha S."/>
            <person name="Bansal K."/>
            <person name="Sharma S."/>
            <person name="Kumar N."/>
            <person name="Patil P.P."/>
            <person name="Chaudhry V."/>
            <person name="Patil P.B."/>
        </authorList>
    </citation>
    <scope>NUCLEOTIDE SEQUENCE [LARGE SCALE GENOMIC DNA]</scope>
    <source>
        <strain evidence="6 8">NS226</strain>
        <strain evidence="7 9">NS365</strain>
    </source>
</reference>
<keyword evidence="3" id="KW-0238">DNA-binding</keyword>
<comment type="similarity">
    <text evidence="1">Belongs to the LysR transcriptional regulatory family.</text>
</comment>
<keyword evidence="2" id="KW-0805">Transcription regulation</keyword>
<proteinExistence type="inferred from homology"/>
<dbReference type="SUPFAM" id="SSF46785">
    <property type="entry name" value="Winged helix' DNA-binding domain"/>
    <property type="match status" value="1"/>
</dbReference>
<dbReference type="Gene3D" id="1.10.10.10">
    <property type="entry name" value="Winged helix-like DNA-binding domain superfamily/Winged helix DNA-binding domain"/>
    <property type="match status" value="1"/>
</dbReference>
<dbReference type="AlphaFoldDB" id="A0A175RKU4"/>
<dbReference type="EMBL" id="LDPZ01000053">
    <property type="protein sequence ID" value="KTQ85825.1"/>
    <property type="molecule type" value="Genomic_DNA"/>
</dbReference>
<dbReference type="GO" id="GO:0005829">
    <property type="term" value="C:cytosol"/>
    <property type="evidence" value="ECO:0007669"/>
    <property type="project" value="TreeGrafter"/>
</dbReference>
<dbReference type="InterPro" id="IPR000847">
    <property type="entry name" value="LysR_HTH_N"/>
</dbReference>
<evidence type="ECO:0000256" key="1">
    <source>
        <dbReference type="ARBA" id="ARBA00009437"/>
    </source>
</evidence>
<evidence type="ECO:0000313" key="7">
    <source>
        <dbReference type="EMBL" id="KTR03412.1"/>
    </source>
</evidence>
<dbReference type="FunFam" id="1.10.10.10:FF:000001">
    <property type="entry name" value="LysR family transcriptional regulator"/>
    <property type="match status" value="1"/>
</dbReference>
<dbReference type="STRING" id="401562.NS365_18400"/>
<evidence type="ECO:0000256" key="2">
    <source>
        <dbReference type="ARBA" id="ARBA00023015"/>
    </source>
</evidence>
<keyword evidence="4" id="KW-0804">Transcription</keyword>
<dbReference type="Proteomes" id="UP000078529">
    <property type="component" value="Unassembled WGS sequence"/>
</dbReference>
<dbReference type="InterPro" id="IPR036388">
    <property type="entry name" value="WH-like_DNA-bd_sf"/>
</dbReference>
<name>A0A175RKU4_9HYPH</name>
<dbReference type="PANTHER" id="PTHR30419">
    <property type="entry name" value="HTH-TYPE TRANSCRIPTIONAL REGULATOR YBHD"/>
    <property type="match status" value="1"/>
</dbReference>
<dbReference type="InterPro" id="IPR005119">
    <property type="entry name" value="LysR_subst-bd"/>
</dbReference>
<accession>A0A175RKU4</accession>
<dbReference type="EMBL" id="LDQA01000053">
    <property type="protein sequence ID" value="KTR03412.1"/>
    <property type="molecule type" value="Genomic_DNA"/>
</dbReference>
<organism evidence="7 9">
    <name type="scientific">Aureimonas ureilytica</name>
    <dbReference type="NCBI Taxonomy" id="401562"/>
    <lineage>
        <taxon>Bacteria</taxon>
        <taxon>Pseudomonadati</taxon>
        <taxon>Pseudomonadota</taxon>
        <taxon>Alphaproteobacteria</taxon>
        <taxon>Hyphomicrobiales</taxon>
        <taxon>Aurantimonadaceae</taxon>
        <taxon>Aureimonas</taxon>
    </lineage>
</organism>
<dbReference type="PROSITE" id="PS50931">
    <property type="entry name" value="HTH_LYSR"/>
    <property type="match status" value="1"/>
</dbReference>
<dbReference type="OrthoDB" id="5297263at2"/>
<dbReference type="GO" id="GO:0003677">
    <property type="term" value="F:DNA binding"/>
    <property type="evidence" value="ECO:0007669"/>
    <property type="project" value="UniProtKB-KW"/>
</dbReference>
<dbReference type="SUPFAM" id="SSF53850">
    <property type="entry name" value="Periplasmic binding protein-like II"/>
    <property type="match status" value="1"/>
</dbReference>
<feature type="domain" description="HTH lysR-type" evidence="5">
    <location>
        <begin position="4"/>
        <end position="61"/>
    </location>
</feature>
<dbReference type="RefSeq" id="WP_058601749.1">
    <property type="nucleotide sequence ID" value="NZ_LDPZ01000053.1"/>
</dbReference>
<dbReference type="InterPro" id="IPR050950">
    <property type="entry name" value="HTH-type_LysR_regulators"/>
</dbReference>
<protein>
    <submittedName>
        <fullName evidence="7">LysR family transcriptional regulator</fullName>
    </submittedName>
</protein>
<evidence type="ECO:0000256" key="4">
    <source>
        <dbReference type="ARBA" id="ARBA00023163"/>
    </source>
</evidence>
<evidence type="ECO:0000313" key="9">
    <source>
        <dbReference type="Proteomes" id="UP000078529"/>
    </source>
</evidence>
<sequence length="297" mass="32457">MSAINLKLLQTFLAAVESGSFRQAAKDSNRAPSAISMQIRDLEEQIGISLFIRTRQRTELTPDGRLLYESVSKSMGDIRASIDHVADLVARRKGRIRIACAPTLAATRLAGILATFKLRYPHSHVEVIEVSPQAAVAMIQRQEIEFYIGPELAEPADLQFEPILEDPLHACVPREFDEGRAALGIEDLARHPLILLNRTTAARALLDRLAKAQDIELSPQYEVAASQTALSLAKAGLGICVLPRISIVDAAPAVRVVPIDPSQGHRWIGLLTAPGNVPHSYSERLKDIFRDALAASN</sequence>
<dbReference type="PANTHER" id="PTHR30419:SF8">
    <property type="entry name" value="NITROGEN ASSIMILATION TRANSCRIPTIONAL ACTIVATOR-RELATED"/>
    <property type="match status" value="1"/>
</dbReference>
<dbReference type="Pfam" id="PF03466">
    <property type="entry name" value="LysR_substrate"/>
    <property type="match status" value="1"/>
</dbReference>